<dbReference type="EMBL" id="KE651166">
    <property type="protein sequence ID" value="EEB07666.2"/>
    <property type="molecule type" value="Genomic_DNA"/>
</dbReference>
<feature type="transmembrane region" description="Helical" evidence="1">
    <location>
        <begin position="211"/>
        <end position="235"/>
    </location>
</feature>
<reference evidence="2 3" key="1">
    <citation type="journal article" date="2011" name="Science">
        <title>Comparative functional genomics of the fission yeasts.</title>
        <authorList>
            <person name="Rhind N."/>
            <person name="Chen Z."/>
            <person name="Yassour M."/>
            <person name="Thompson D.A."/>
            <person name="Haas B.J."/>
            <person name="Habib N."/>
            <person name="Wapinski I."/>
            <person name="Roy S."/>
            <person name="Lin M.F."/>
            <person name="Heiman D.I."/>
            <person name="Young S.K."/>
            <person name="Furuya K."/>
            <person name="Guo Y."/>
            <person name="Pidoux A."/>
            <person name="Chen H.M."/>
            <person name="Robbertse B."/>
            <person name="Goldberg J.M."/>
            <person name="Aoki K."/>
            <person name="Bayne E.H."/>
            <person name="Berlin A.M."/>
            <person name="Desjardins C.A."/>
            <person name="Dobbs E."/>
            <person name="Dukaj L."/>
            <person name="Fan L."/>
            <person name="FitzGerald M.G."/>
            <person name="French C."/>
            <person name="Gujja S."/>
            <person name="Hansen K."/>
            <person name="Keifenheim D."/>
            <person name="Levin J.Z."/>
            <person name="Mosher R.A."/>
            <person name="Mueller C.A."/>
            <person name="Pfiffner J."/>
            <person name="Priest M."/>
            <person name="Russ C."/>
            <person name="Smialowska A."/>
            <person name="Swoboda P."/>
            <person name="Sykes S.M."/>
            <person name="Vaughn M."/>
            <person name="Vengrova S."/>
            <person name="Yoder R."/>
            <person name="Zeng Q."/>
            <person name="Allshire R."/>
            <person name="Baulcombe D."/>
            <person name="Birren B.W."/>
            <person name="Brown W."/>
            <person name="Ekwall K."/>
            <person name="Kellis M."/>
            <person name="Leatherwood J."/>
            <person name="Levin H."/>
            <person name="Margalit H."/>
            <person name="Martienssen R."/>
            <person name="Nieduszynski C.A."/>
            <person name="Spatafora J.W."/>
            <person name="Friedman N."/>
            <person name="Dalgaard J.Z."/>
            <person name="Baumann P."/>
            <person name="Niki H."/>
            <person name="Regev A."/>
            <person name="Nusbaum C."/>
        </authorList>
    </citation>
    <scope>NUCLEOTIDE SEQUENCE [LARGE SCALE GENOMIC DNA]</scope>
    <source>
        <strain evidence="3">yFS275 / FY16936</strain>
    </source>
</reference>
<dbReference type="RefSeq" id="XP_002173959.2">
    <property type="nucleotide sequence ID" value="XM_002173923.2"/>
</dbReference>
<dbReference type="GeneID" id="7049430"/>
<proteinExistence type="predicted"/>
<feature type="transmembrane region" description="Helical" evidence="1">
    <location>
        <begin position="100"/>
        <end position="120"/>
    </location>
</feature>
<protein>
    <submittedName>
        <fullName evidence="2">Uncharacterized protein</fullName>
    </submittedName>
</protein>
<feature type="transmembrane region" description="Helical" evidence="1">
    <location>
        <begin position="247"/>
        <end position="268"/>
    </location>
</feature>
<dbReference type="JaponicusDB" id="SJAG_02767"/>
<dbReference type="VEuPathDB" id="FungiDB:SJAG_02767"/>
<evidence type="ECO:0000256" key="1">
    <source>
        <dbReference type="SAM" id="Phobius"/>
    </source>
</evidence>
<evidence type="ECO:0000313" key="3">
    <source>
        <dbReference type="Proteomes" id="UP000001744"/>
    </source>
</evidence>
<gene>
    <name evidence="2" type="ORF">SJAG_02767</name>
</gene>
<dbReference type="eggNOG" id="ENOG502RXYE">
    <property type="taxonomic scope" value="Eukaryota"/>
</dbReference>
<evidence type="ECO:0000313" key="2">
    <source>
        <dbReference type="EMBL" id="EEB07666.2"/>
    </source>
</evidence>
<dbReference type="PANTHER" id="PTHR34391">
    <property type="entry name" value="UPF0658 GOLGI APPARATUS MEMBRANE PROTEIN C1952.10C-RELATED"/>
    <property type="match status" value="1"/>
</dbReference>
<dbReference type="OrthoDB" id="2448307at2759"/>
<accession>B6K145</accession>
<keyword evidence="1" id="KW-0472">Membrane</keyword>
<keyword evidence="1" id="KW-0812">Transmembrane</keyword>
<name>B6K145_SCHJY</name>
<dbReference type="AlphaFoldDB" id="B6K145"/>
<sequence>MFDNSALWDFTKSFIQANKFKDYPNDIGKEQLGYLIVVFFESVLVLCFEGYVFGQYRISSEYLSDERSIYSYLAFISFAILFLCYISYETLQTKNSIQLFGIAIFHYLLDFYCITQIFAFKTVIITLPDEYGFNTNRLSPLAVFNEFLWRDKATSNGTKFYDDLEPVLIFIPIITTVCSLAITFLTYRVYKEFGWNIYQKIGPDLRMRRYYLTYLILVSMLKFDFFFFLTLVIQFLIGGDDYRDAEFYITIVTAVFTFFVLTLCLYAVTTESRKMLYVTQALFVAGFAFAGYRAIHTQRETNYTQYLYRHMNLIVLTVITMFMLTVTVCINFCCLKNFDKGLKGYLAYSQKVELMHFNQNTIPSKIRMPLDS</sequence>
<dbReference type="InterPro" id="IPR040410">
    <property type="entry name" value="UPF0658_Golgi"/>
</dbReference>
<keyword evidence="3" id="KW-1185">Reference proteome</keyword>
<feature type="transmembrane region" description="Helical" evidence="1">
    <location>
        <begin position="167"/>
        <end position="190"/>
    </location>
</feature>
<dbReference type="HOGENOM" id="CLU_029564_0_0_1"/>
<feature type="transmembrane region" description="Helical" evidence="1">
    <location>
        <begin position="314"/>
        <end position="335"/>
    </location>
</feature>
<feature type="transmembrane region" description="Helical" evidence="1">
    <location>
        <begin position="275"/>
        <end position="294"/>
    </location>
</feature>
<dbReference type="Proteomes" id="UP000001744">
    <property type="component" value="Unassembled WGS sequence"/>
</dbReference>
<organism evidence="2 3">
    <name type="scientific">Schizosaccharomyces japonicus (strain yFS275 / FY16936)</name>
    <name type="common">Fission yeast</name>
    <dbReference type="NCBI Taxonomy" id="402676"/>
    <lineage>
        <taxon>Eukaryota</taxon>
        <taxon>Fungi</taxon>
        <taxon>Dikarya</taxon>
        <taxon>Ascomycota</taxon>
        <taxon>Taphrinomycotina</taxon>
        <taxon>Schizosaccharomycetes</taxon>
        <taxon>Schizosaccharomycetales</taxon>
        <taxon>Schizosaccharomycetaceae</taxon>
        <taxon>Schizosaccharomyces</taxon>
    </lineage>
</organism>
<keyword evidence="1" id="KW-1133">Transmembrane helix</keyword>
<feature type="transmembrane region" description="Helical" evidence="1">
    <location>
        <begin position="69"/>
        <end position="88"/>
    </location>
</feature>
<feature type="transmembrane region" description="Helical" evidence="1">
    <location>
        <begin position="32"/>
        <end position="54"/>
    </location>
</feature>
<dbReference type="OMA" id="FWTRREN"/>
<dbReference type="PANTHER" id="PTHR34391:SF1">
    <property type="entry name" value="UPF0658 GOLGI APPARATUS MEMBRANE PROTEIN C1952.10C-RELATED"/>
    <property type="match status" value="1"/>
</dbReference>